<feature type="signal peptide" evidence="2">
    <location>
        <begin position="1"/>
        <end position="30"/>
    </location>
</feature>
<dbReference type="EMBL" id="CP060719">
    <property type="protein sequence ID" value="QNN70315.1"/>
    <property type="molecule type" value="Genomic_DNA"/>
</dbReference>
<feature type="coiled-coil region" evidence="1">
    <location>
        <begin position="27"/>
        <end position="54"/>
    </location>
</feature>
<evidence type="ECO:0000313" key="4">
    <source>
        <dbReference type="Proteomes" id="UP000515804"/>
    </source>
</evidence>
<dbReference type="AlphaFoldDB" id="A0A7G9SR40"/>
<accession>A0A7G9SR40</accession>
<dbReference type="Proteomes" id="UP000515804">
    <property type="component" value="Chromosome"/>
</dbReference>
<evidence type="ECO:0000256" key="2">
    <source>
        <dbReference type="SAM" id="SignalP"/>
    </source>
</evidence>
<dbReference type="KEGG" id="tcn:H9L16_01325"/>
<keyword evidence="1" id="KW-0175">Coiled coil</keyword>
<dbReference type="InterPro" id="IPR023614">
    <property type="entry name" value="Porin_dom_sf"/>
</dbReference>
<dbReference type="Gene3D" id="2.40.160.10">
    <property type="entry name" value="Porin"/>
    <property type="match status" value="1"/>
</dbReference>
<evidence type="ECO:0000256" key="1">
    <source>
        <dbReference type="SAM" id="Coils"/>
    </source>
</evidence>
<organism evidence="3 4">
    <name type="scientific">Thermomonas carbonis</name>
    <dbReference type="NCBI Taxonomy" id="1463158"/>
    <lineage>
        <taxon>Bacteria</taxon>
        <taxon>Pseudomonadati</taxon>
        <taxon>Pseudomonadota</taxon>
        <taxon>Gammaproteobacteria</taxon>
        <taxon>Lysobacterales</taxon>
        <taxon>Lysobacteraceae</taxon>
        <taxon>Thermomonas</taxon>
    </lineage>
</organism>
<reference evidence="3 4" key="1">
    <citation type="submission" date="2020-08" db="EMBL/GenBank/DDBJ databases">
        <title>Genome sequence of Thermomonas carbonis KCTC 42013T.</title>
        <authorList>
            <person name="Hyun D.-W."/>
            <person name="Bae J.-W."/>
        </authorList>
    </citation>
    <scope>NUCLEOTIDE SEQUENCE [LARGE SCALE GENOMIC DNA]</scope>
    <source>
        <strain evidence="3 4">KCTC 42013</strain>
    </source>
</reference>
<sequence>MFPFQQRPHARALIPPLVAALLMTTGHATAADDNDDLRARIAALEQRLGVASGEAVEGGDLDQRLRIIERKLELQDEAAAAKAATASTLALDAGKGLSVKAPGGLEVKLRGLVQADLRHFADGSTQNDGFLFRRIRPTLEGTWGPLVGFRLTPEFAGDSATIVDAYVDLKFDPRATVRVGKVKGPVGLERLQSGGATAFVERGFPTELAPNRDLGAQLQGDVFGGVLNYTAGVYNGTVDGRDAVTSNPDGEFEYAGRLFWEPFKNSDGNLGTLGIGVAASVGDTFGAGNNFLPRYRTPGQEQFFGYGSNIAANGERLRKTVQGYYYRGPLGVLGEWITSSQEVRVVSGTGAGTRAKLQNEAWQVVAGWVLTGEDSSFRGVVKPSSPFTLGKAGWGALEIVGRYGRIDIDDAAFPLFANVAASANGARSWGVGLNWYLTQNLKLATSYTQADFDGGAAADADRADEKTLFTRAQLSF</sequence>
<feature type="chain" id="PRO_5028922958" evidence="2">
    <location>
        <begin position="31"/>
        <end position="476"/>
    </location>
</feature>
<dbReference type="RefSeq" id="WP_187552831.1">
    <property type="nucleotide sequence ID" value="NZ_BMZL01000001.1"/>
</dbReference>
<dbReference type="SUPFAM" id="SSF56935">
    <property type="entry name" value="Porins"/>
    <property type="match status" value="1"/>
</dbReference>
<name>A0A7G9SR40_9GAMM</name>
<dbReference type="Pfam" id="PF07396">
    <property type="entry name" value="Porin_O_P"/>
    <property type="match status" value="1"/>
</dbReference>
<evidence type="ECO:0000313" key="3">
    <source>
        <dbReference type="EMBL" id="QNN70315.1"/>
    </source>
</evidence>
<proteinExistence type="predicted"/>
<gene>
    <name evidence="3" type="ORF">H9L16_01325</name>
</gene>
<dbReference type="InterPro" id="IPR010870">
    <property type="entry name" value="Porin_O/P"/>
</dbReference>
<keyword evidence="2" id="KW-0732">Signal</keyword>
<keyword evidence="4" id="KW-1185">Reference proteome</keyword>
<protein>
    <submittedName>
        <fullName evidence="3">Porin</fullName>
    </submittedName>
</protein>